<dbReference type="NCBIfam" id="NF033487">
    <property type="entry name" value="Lacal_2735_fam"/>
    <property type="match status" value="1"/>
</dbReference>
<evidence type="ECO:0000313" key="2">
    <source>
        <dbReference type="Proteomes" id="UP000264330"/>
    </source>
</evidence>
<dbReference type="RefSeq" id="WP_041580033.1">
    <property type="nucleotide sequence ID" value="NZ_CALFQJ010000240.1"/>
</dbReference>
<dbReference type="AlphaFoldDB" id="A0A3D5J6Q1"/>
<dbReference type="InterPro" id="IPR045493">
    <property type="entry name" value="DUF6435"/>
</dbReference>
<dbReference type="Proteomes" id="UP000264330">
    <property type="component" value="Unassembled WGS sequence"/>
</dbReference>
<comment type="caution">
    <text evidence="1">The sequence shown here is derived from an EMBL/GenBank/DDBJ whole genome shotgun (WGS) entry which is preliminary data.</text>
</comment>
<dbReference type="EMBL" id="DPMF01000428">
    <property type="protein sequence ID" value="HCV83092.1"/>
    <property type="molecule type" value="Genomic_DNA"/>
</dbReference>
<gene>
    <name evidence="1" type="ORF">DGQ38_18805</name>
</gene>
<evidence type="ECO:0000313" key="1">
    <source>
        <dbReference type="EMBL" id="HCV83092.1"/>
    </source>
</evidence>
<proteinExistence type="predicted"/>
<protein>
    <submittedName>
        <fullName evidence="1">Lacal_2735 family protein</fullName>
    </submittedName>
</protein>
<name>A0A3D5J6Q1_9FLAO</name>
<organism evidence="1 2">
    <name type="scientific">Zunongwangia profunda</name>
    <dbReference type="NCBI Taxonomy" id="398743"/>
    <lineage>
        <taxon>Bacteria</taxon>
        <taxon>Pseudomonadati</taxon>
        <taxon>Bacteroidota</taxon>
        <taxon>Flavobacteriia</taxon>
        <taxon>Flavobacteriales</taxon>
        <taxon>Flavobacteriaceae</taxon>
        <taxon>Zunongwangia</taxon>
    </lineage>
</organism>
<sequence length="65" mass="7987">MFKIFKQKTKEECMCEKYTQLMHRAYKLALVDKERSDRINAKAKKILSELRRMHYPEVEDWATDY</sequence>
<reference evidence="1 2" key="1">
    <citation type="journal article" date="2018" name="Nat. Biotechnol.">
        <title>A standardized bacterial taxonomy based on genome phylogeny substantially revises the tree of life.</title>
        <authorList>
            <person name="Parks D.H."/>
            <person name="Chuvochina M."/>
            <person name="Waite D.W."/>
            <person name="Rinke C."/>
            <person name="Skarshewski A."/>
            <person name="Chaumeil P.A."/>
            <person name="Hugenholtz P."/>
        </authorList>
    </citation>
    <scope>NUCLEOTIDE SEQUENCE [LARGE SCALE GENOMIC DNA]</scope>
    <source>
        <strain evidence="1">UBA9359</strain>
    </source>
</reference>
<accession>A0A3D5J6Q1</accession>